<reference evidence="5 6" key="1">
    <citation type="submission" date="2019-03" db="EMBL/GenBank/DDBJ databases">
        <title>Metabolic potential of uncultured bacteria and archaea associated with petroleum seepage in deep-sea sediments.</title>
        <authorList>
            <person name="Dong X."/>
            <person name="Hubert C."/>
        </authorList>
    </citation>
    <scope>NUCLEOTIDE SEQUENCE [LARGE SCALE GENOMIC DNA]</scope>
    <source>
        <strain evidence="5">E44_bin18</strain>
    </source>
</reference>
<dbReference type="NCBIfam" id="NF033788">
    <property type="entry name" value="HTH_metalloreg"/>
    <property type="match status" value="1"/>
</dbReference>
<dbReference type="InterPro" id="IPR001845">
    <property type="entry name" value="HTH_ArsR_DNA-bd_dom"/>
</dbReference>
<keyword evidence="1" id="KW-0805">Transcription regulation</keyword>
<dbReference type="GO" id="GO:0003677">
    <property type="term" value="F:DNA binding"/>
    <property type="evidence" value="ECO:0007669"/>
    <property type="project" value="UniProtKB-KW"/>
</dbReference>
<dbReference type="PANTHER" id="PTHR43132:SF2">
    <property type="entry name" value="ARSENICAL RESISTANCE OPERON REPRESSOR ARSR-RELATED"/>
    <property type="match status" value="1"/>
</dbReference>
<evidence type="ECO:0000259" key="4">
    <source>
        <dbReference type="PROSITE" id="PS50987"/>
    </source>
</evidence>
<dbReference type="SUPFAM" id="SSF46785">
    <property type="entry name" value="Winged helix' DNA-binding domain"/>
    <property type="match status" value="1"/>
</dbReference>
<keyword evidence="3" id="KW-0804">Transcription</keyword>
<dbReference type="PANTHER" id="PTHR43132">
    <property type="entry name" value="ARSENICAL RESISTANCE OPERON REPRESSOR ARSR-RELATED"/>
    <property type="match status" value="1"/>
</dbReference>
<dbReference type="AlphaFoldDB" id="A0A523URU8"/>
<dbReference type="GO" id="GO:0003700">
    <property type="term" value="F:DNA-binding transcription factor activity"/>
    <property type="evidence" value="ECO:0007669"/>
    <property type="project" value="InterPro"/>
</dbReference>
<name>A0A523URU8_UNCT6</name>
<dbReference type="PRINTS" id="PR00778">
    <property type="entry name" value="HTHARSR"/>
</dbReference>
<evidence type="ECO:0000256" key="1">
    <source>
        <dbReference type="ARBA" id="ARBA00023015"/>
    </source>
</evidence>
<evidence type="ECO:0000256" key="3">
    <source>
        <dbReference type="ARBA" id="ARBA00023163"/>
    </source>
</evidence>
<evidence type="ECO:0000256" key="2">
    <source>
        <dbReference type="ARBA" id="ARBA00023125"/>
    </source>
</evidence>
<keyword evidence="2" id="KW-0238">DNA-binding</keyword>
<dbReference type="SMART" id="SM00418">
    <property type="entry name" value="HTH_ARSR"/>
    <property type="match status" value="1"/>
</dbReference>
<dbReference type="CDD" id="cd00090">
    <property type="entry name" value="HTH_ARSR"/>
    <property type="match status" value="1"/>
</dbReference>
<organism evidence="5 6">
    <name type="scientific">candidate division TA06 bacterium</name>
    <dbReference type="NCBI Taxonomy" id="2250710"/>
    <lineage>
        <taxon>Bacteria</taxon>
        <taxon>Bacteria division TA06</taxon>
    </lineage>
</organism>
<feature type="domain" description="HTH arsR-type" evidence="4">
    <location>
        <begin position="23"/>
        <end position="118"/>
    </location>
</feature>
<dbReference type="InterPro" id="IPR011991">
    <property type="entry name" value="ArsR-like_HTH"/>
</dbReference>
<dbReference type="PROSITE" id="PS50987">
    <property type="entry name" value="HTH_ARSR_2"/>
    <property type="match status" value="1"/>
</dbReference>
<accession>A0A523URU8</accession>
<evidence type="ECO:0000313" key="5">
    <source>
        <dbReference type="EMBL" id="TET45263.1"/>
    </source>
</evidence>
<dbReference type="InterPro" id="IPR036388">
    <property type="entry name" value="WH-like_DNA-bd_sf"/>
</dbReference>
<dbReference type="InterPro" id="IPR051011">
    <property type="entry name" value="Metal_resp_trans_reg"/>
</dbReference>
<dbReference type="Proteomes" id="UP000315525">
    <property type="component" value="Unassembled WGS sequence"/>
</dbReference>
<sequence length="123" mass="13991">MYKCQLTLRDSCARIQCEQEPLPKEKMMEDLRRAFHALGNRKRLKIMVSLLESGEASVGQLSLHHRMPITTASRHLKKLEGAGLVRGRQQGTYVFYSADTLSRSSAVRGILAILRKSPKRRVK</sequence>
<comment type="caution">
    <text evidence="5">The sequence shown here is derived from an EMBL/GenBank/DDBJ whole genome shotgun (WGS) entry which is preliminary data.</text>
</comment>
<evidence type="ECO:0000313" key="6">
    <source>
        <dbReference type="Proteomes" id="UP000315525"/>
    </source>
</evidence>
<protein>
    <submittedName>
        <fullName evidence="5">Transcriptional regulator</fullName>
    </submittedName>
</protein>
<dbReference type="InterPro" id="IPR036390">
    <property type="entry name" value="WH_DNA-bd_sf"/>
</dbReference>
<dbReference type="Gene3D" id="1.10.10.10">
    <property type="entry name" value="Winged helix-like DNA-binding domain superfamily/Winged helix DNA-binding domain"/>
    <property type="match status" value="1"/>
</dbReference>
<proteinExistence type="predicted"/>
<gene>
    <name evidence="5" type="ORF">E3J62_07900</name>
</gene>
<dbReference type="Pfam" id="PF01022">
    <property type="entry name" value="HTH_5"/>
    <property type="match status" value="1"/>
</dbReference>
<dbReference type="EMBL" id="SOJN01000088">
    <property type="protein sequence ID" value="TET45263.1"/>
    <property type="molecule type" value="Genomic_DNA"/>
</dbReference>